<dbReference type="RefSeq" id="XP_001891336.1">
    <property type="nucleotide sequence ID" value="XM_001891301.1"/>
</dbReference>
<proteinExistence type="predicted"/>
<gene>
    <name evidence="1" type="ORF">LACBIDRAFT_336346</name>
</gene>
<sequence length="252" mass="27289">MEKDTHKVVGSSAQDLSPRDTIYANAPTVNVQTLKLALKDSNRSTKTFCSYEFTSLVLKVDDSQPNVEHRKPASTLLAKPRPPPLPNFQGPAELTDGAKAAKKTVQSNTRISNKVMANETMSVDHGKAIETALGSVDSFLFSSELGCLSDNKQAHNGQSKKSMCKRHIVRLITEMRVASAPALWAVQLLWRLVSNQLNPGGGGIKMQLMSLAMAEATRLFGKVWRVLVSRRASTAGRVLASTASKAEIDSGN</sequence>
<dbReference type="KEGG" id="lbc:LACBIDRAFT_336346"/>
<dbReference type="InParanoid" id="B0E568"/>
<dbReference type="Proteomes" id="UP000001194">
    <property type="component" value="Unassembled WGS sequence"/>
</dbReference>
<evidence type="ECO:0000313" key="2">
    <source>
        <dbReference type="Proteomes" id="UP000001194"/>
    </source>
</evidence>
<dbReference type="OrthoDB" id="2290255at2759"/>
<dbReference type="AlphaFoldDB" id="B0E568"/>
<dbReference type="HOGENOM" id="CLU_1102957_0_0_1"/>
<protein>
    <submittedName>
        <fullName evidence="1">Predicted protein</fullName>
    </submittedName>
</protein>
<reference evidence="1 2" key="1">
    <citation type="journal article" date="2008" name="Nature">
        <title>The genome of Laccaria bicolor provides insights into mycorrhizal symbiosis.</title>
        <authorList>
            <person name="Martin F."/>
            <person name="Aerts A."/>
            <person name="Ahren D."/>
            <person name="Brun A."/>
            <person name="Danchin E.G.J."/>
            <person name="Duchaussoy F."/>
            <person name="Gibon J."/>
            <person name="Kohler A."/>
            <person name="Lindquist E."/>
            <person name="Pereda V."/>
            <person name="Salamov A."/>
            <person name="Shapiro H.J."/>
            <person name="Wuyts J."/>
            <person name="Blaudez D."/>
            <person name="Buee M."/>
            <person name="Brokstein P."/>
            <person name="Canbaeck B."/>
            <person name="Cohen D."/>
            <person name="Courty P.E."/>
            <person name="Coutinho P.M."/>
            <person name="Delaruelle C."/>
            <person name="Detter J.C."/>
            <person name="Deveau A."/>
            <person name="DiFazio S."/>
            <person name="Duplessis S."/>
            <person name="Fraissinet-Tachet L."/>
            <person name="Lucic E."/>
            <person name="Frey-Klett P."/>
            <person name="Fourrey C."/>
            <person name="Feussner I."/>
            <person name="Gay G."/>
            <person name="Grimwood J."/>
            <person name="Hoegger P.J."/>
            <person name="Jain P."/>
            <person name="Kilaru S."/>
            <person name="Labbe J."/>
            <person name="Lin Y.C."/>
            <person name="Legue V."/>
            <person name="Le Tacon F."/>
            <person name="Marmeisse R."/>
            <person name="Melayah D."/>
            <person name="Montanini B."/>
            <person name="Muratet M."/>
            <person name="Nehls U."/>
            <person name="Niculita-Hirzel H."/>
            <person name="Oudot-Le Secq M.P."/>
            <person name="Peter M."/>
            <person name="Quesneville H."/>
            <person name="Rajashekar B."/>
            <person name="Reich M."/>
            <person name="Rouhier N."/>
            <person name="Schmutz J."/>
            <person name="Yin T."/>
            <person name="Chalot M."/>
            <person name="Henrissat B."/>
            <person name="Kuees U."/>
            <person name="Lucas S."/>
            <person name="Van de Peer Y."/>
            <person name="Podila G.K."/>
            <person name="Polle A."/>
            <person name="Pukkila P.J."/>
            <person name="Richardson P.M."/>
            <person name="Rouze P."/>
            <person name="Sanders I.R."/>
            <person name="Stajich J.E."/>
            <person name="Tunlid A."/>
            <person name="Tuskan G."/>
            <person name="Grigoriev I.V."/>
        </authorList>
    </citation>
    <scope>NUCLEOTIDE SEQUENCE [LARGE SCALE GENOMIC DNA]</scope>
    <source>
        <strain evidence="2">S238N-H82 / ATCC MYA-4686</strain>
    </source>
</reference>
<accession>B0E568</accession>
<keyword evidence="2" id="KW-1185">Reference proteome</keyword>
<organism evidence="2">
    <name type="scientific">Laccaria bicolor (strain S238N-H82 / ATCC MYA-4686)</name>
    <name type="common">Bicoloured deceiver</name>
    <name type="synonym">Laccaria laccata var. bicolor</name>
    <dbReference type="NCBI Taxonomy" id="486041"/>
    <lineage>
        <taxon>Eukaryota</taxon>
        <taxon>Fungi</taxon>
        <taxon>Dikarya</taxon>
        <taxon>Basidiomycota</taxon>
        <taxon>Agaricomycotina</taxon>
        <taxon>Agaricomycetes</taxon>
        <taxon>Agaricomycetidae</taxon>
        <taxon>Agaricales</taxon>
        <taxon>Agaricineae</taxon>
        <taxon>Hydnangiaceae</taxon>
        <taxon>Laccaria</taxon>
    </lineage>
</organism>
<name>B0E568_LACBS</name>
<evidence type="ECO:0000313" key="1">
    <source>
        <dbReference type="EMBL" id="EDQ98012.1"/>
    </source>
</evidence>
<dbReference type="GeneID" id="6086992"/>
<dbReference type="EMBL" id="DS547702">
    <property type="protein sequence ID" value="EDQ98012.1"/>
    <property type="molecule type" value="Genomic_DNA"/>
</dbReference>